<sequence>LYPSGFNEESCISRYESLLYHSWKLDKASPYLISKLRSYEARHKRCVELYNTTVLSLSDCKYIVWISSAGLGNKMMTISSTFLYALLTDRVMLVDRGNVNDISELFCEPFPGTSWYLRLDFPLIRKFGYFKEDSPDSFGNLLKQHPNSDLPFRRNYVYLHMNHDFTDNDQLFFCDQHQAYLRNTPWLFIKSNAYFIPSLFSISSFEQELNQLFPDKEIVFHLLGRYLFHPTNEVWALVSRYYDAYLSKADVRVGIHIRITRRQRVVKSQVLDQILSCSINEGIFFQLH</sequence>
<evidence type="ECO:0000256" key="6">
    <source>
        <dbReference type="ARBA" id="ARBA00023316"/>
    </source>
</evidence>
<evidence type="ECO:0000256" key="3">
    <source>
        <dbReference type="ARBA" id="ARBA00022679"/>
    </source>
</evidence>
<gene>
    <name evidence="8" type="ORF">M569_02975</name>
</gene>
<keyword evidence="6 7" id="KW-0961">Cell wall biogenesis/degradation</keyword>
<dbReference type="PANTHER" id="PTHR31889">
    <property type="entry name" value="FUCOSYLTRANSFERASE 2-RELATED"/>
    <property type="match status" value="1"/>
</dbReference>
<dbReference type="OrthoDB" id="428346at2759"/>
<dbReference type="EC" id="2.4.1.-" evidence="7"/>
<dbReference type="AlphaFoldDB" id="S8CWJ1"/>
<keyword evidence="3 7" id="KW-0808">Transferase</keyword>
<keyword evidence="4 7" id="KW-0333">Golgi apparatus</keyword>
<keyword evidence="9" id="KW-1185">Reference proteome</keyword>
<accession>S8CWJ1</accession>
<evidence type="ECO:0000256" key="4">
    <source>
        <dbReference type="ARBA" id="ARBA00023034"/>
    </source>
</evidence>
<comment type="function">
    <text evidence="7">May be involved in cell wall biosynthesis.</text>
</comment>
<dbReference type="GO" id="GO:0042546">
    <property type="term" value="P:cell wall biogenesis"/>
    <property type="evidence" value="ECO:0007669"/>
    <property type="project" value="InterPro"/>
</dbReference>
<evidence type="ECO:0000256" key="2">
    <source>
        <dbReference type="ARBA" id="ARBA00022676"/>
    </source>
</evidence>
<dbReference type="FunFam" id="3.40.50.11340:FF:000005">
    <property type="entry name" value="Galactoside 2-alpha-L-fucosyltransferase"/>
    <property type="match status" value="1"/>
</dbReference>
<dbReference type="InterPro" id="IPR004938">
    <property type="entry name" value="XG_FTase"/>
</dbReference>
<dbReference type="Proteomes" id="UP000015453">
    <property type="component" value="Unassembled WGS sequence"/>
</dbReference>
<dbReference type="GO" id="GO:0071555">
    <property type="term" value="P:cell wall organization"/>
    <property type="evidence" value="ECO:0007669"/>
    <property type="project" value="UniProtKB-UniRule"/>
</dbReference>
<evidence type="ECO:0000313" key="9">
    <source>
        <dbReference type="Proteomes" id="UP000015453"/>
    </source>
</evidence>
<dbReference type="Gene3D" id="3.40.50.11340">
    <property type="match status" value="1"/>
</dbReference>
<proteinExistence type="inferred from homology"/>
<evidence type="ECO:0000313" key="8">
    <source>
        <dbReference type="EMBL" id="EPS71784.1"/>
    </source>
</evidence>
<keyword evidence="2 7" id="KW-0328">Glycosyltransferase</keyword>
<dbReference type="EMBL" id="AUSU01001112">
    <property type="protein sequence ID" value="EPS71784.1"/>
    <property type="molecule type" value="Genomic_DNA"/>
</dbReference>
<evidence type="ECO:0000256" key="1">
    <source>
        <dbReference type="ARBA" id="ARBA00010481"/>
    </source>
</evidence>
<evidence type="ECO:0000256" key="7">
    <source>
        <dbReference type="RuleBase" id="RU367004"/>
    </source>
</evidence>
<feature type="non-terminal residue" evidence="8">
    <location>
        <position position="288"/>
    </location>
</feature>
<dbReference type="GO" id="GO:0008107">
    <property type="term" value="F:galactoside 2-alpha-L-fucosyltransferase activity"/>
    <property type="evidence" value="ECO:0007669"/>
    <property type="project" value="InterPro"/>
</dbReference>
<comment type="similarity">
    <text evidence="1 7">Belongs to the glycosyltransferase 37 family.</text>
</comment>
<reference evidence="8 9" key="1">
    <citation type="journal article" date="2013" name="BMC Genomics">
        <title>The miniature genome of a carnivorous plant Genlisea aurea contains a low number of genes and short non-coding sequences.</title>
        <authorList>
            <person name="Leushkin E.V."/>
            <person name="Sutormin R.A."/>
            <person name="Nabieva E.R."/>
            <person name="Penin A.A."/>
            <person name="Kondrashov A.S."/>
            <person name="Logacheva M.D."/>
        </authorList>
    </citation>
    <scope>NUCLEOTIDE SEQUENCE [LARGE SCALE GENOMIC DNA]</scope>
</reference>
<protein>
    <recommendedName>
        <fullName evidence="7">Fucosyltransferase</fullName>
        <ecNumber evidence="7">2.4.1.-</ecNumber>
    </recommendedName>
</protein>
<name>S8CWJ1_9LAMI</name>
<evidence type="ECO:0000256" key="5">
    <source>
        <dbReference type="ARBA" id="ARBA00023180"/>
    </source>
</evidence>
<comment type="caution">
    <text evidence="8">The sequence shown here is derived from an EMBL/GenBank/DDBJ whole genome shotgun (WGS) entry which is preliminary data.</text>
</comment>
<comment type="subcellular location">
    <subcellularLocation>
        <location evidence="7">Golgi apparatus</location>
        <location evidence="7">Golgi stack membrane</location>
        <topology evidence="7">Single-pass type II membrane protein</topology>
    </subcellularLocation>
</comment>
<keyword evidence="5" id="KW-0325">Glycoprotein</keyword>
<dbReference type="GO" id="GO:0009969">
    <property type="term" value="P:xyloglucan biosynthetic process"/>
    <property type="evidence" value="ECO:0007669"/>
    <property type="project" value="TreeGrafter"/>
</dbReference>
<organism evidence="8 9">
    <name type="scientific">Genlisea aurea</name>
    <dbReference type="NCBI Taxonomy" id="192259"/>
    <lineage>
        <taxon>Eukaryota</taxon>
        <taxon>Viridiplantae</taxon>
        <taxon>Streptophyta</taxon>
        <taxon>Embryophyta</taxon>
        <taxon>Tracheophyta</taxon>
        <taxon>Spermatophyta</taxon>
        <taxon>Magnoliopsida</taxon>
        <taxon>eudicotyledons</taxon>
        <taxon>Gunneridae</taxon>
        <taxon>Pentapetalae</taxon>
        <taxon>asterids</taxon>
        <taxon>lamiids</taxon>
        <taxon>Lamiales</taxon>
        <taxon>Lentibulariaceae</taxon>
        <taxon>Genlisea</taxon>
    </lineage>
</organism>
<dbReference type="PANTHER" id="PTHR31889:SF2">
    <property type="entry name" value="FUCOSYLTRANSFERASE 3"/>
    <property type="match status" value="1"/>
</dbReference>
<dbReference type="GO" id="GO:0032580">
    <property type="term" value="C:Golgi cisterna membrane"/>
    <property type="evidence" value="ECO:0007669"/>
    <property type="project" value="UniProtKB-SubCell"/>
</dbReference>
<dbReference type="Pfam" id="PF03254">
    <property type="entry name" value="XG_FTase"/>
    <property type="match status" value="1"/>
</dbReference>
<feature type="non-terminal residue" evidence="8">
    <location>
        <position position="1"/>
    </location>
</feature>